<dbReference type="SUPFAM" id="SSF48371">
    <property type="entry name" value="ARM repeat"/>
    <property type="match status" value="1"/>
</dbReference>
<feature type="domain" description="TATA-binding protein interacting (TIP20)" evidence="5">
    <location>
        <begin position="1086"/>
        <end position="1257"/>
    </location>
</feature>
<evidence type="ECO:0000313" key="6">
    <source>
        <dbReference type="EMBL" id="OVF06848.1"/>
    </source>
</evidence>
<comment type="caution">
    <text evidence="6">The sequence shown here is derived from an EMBL/GenBank/DDBJ whole genome shotgun (WGS) entry which is preliminary data.</text>
</comment>
<dbReference type="InterPro" id="IPR021133">
    <property type="entry name" value="HEAT_type_2"/>
</dbReference>
<organism evidence="6 7">
    <name type="scientific">Clavispora lusitaniae</name>
    <name type="common">Candida lusitaniae</name>
    <dbReference type="NCBI Taxonomy" id="36911"/>
    <lineage>
        <taxon>Eukaryota</taxon>
        <taxon>Fungi</taxon>
        <taxon>Dikarya</taxon>
        <taxon>Ascomycota</taxon>
        <taxon>Saccharomycotina</taxon>
        <taxon>Pichiomycetes</taxon>
        <taxon>Metschnikowiaceae</taxon>
        <taxon>Clavispora</taxon>
    </lineage>
</organism>
<sequence>MSSFNILQLEDRARDVDPDLRYMALEDFQKGLNDPKLQVRGAARFTPLLFNLLHDSTTEVQNQAVKSFAPLVRHVNDNEILRIVEDLYAEVEKASNTSKFSTSVPNLALRSVFNDAHSRFSKALSKRVVDFLLPQIFALPLSMTIDKIELLIDLIKCLGFVLTEKEISTIVLSLAENAFSESGIISKRSIVAVDSALDYISQATLDQLHKQTSFYDQVVQSICAKHDSVTDTSAADGIFFSLLQVVLAQVKKTKRITLSEDSASLVFARIIAKLNYQNLSSEIDVEDLDIDVLSTENSIREDALITLSSFLPCIPYDWFFHTYSTPITEIISAFISYDPLAYQDESDMEDYGDSEIEFSDDEIEQFDETSDSDGLASRLRLQAIVLLDTLLQTFPKTLSLIYHEELFAKAITAISDRNEPVSNQAIVAVFGIINSTFQSHESLFRTGSDVSMVTEGKAASRTPESQLQEKYCPQLETTAFDVLLTQKNISRFSSTKMLLESLISNLTSSLSESFLSQLLDRIREFSLSIKVYAEIVNLYRCILTSYDFDTIPRAFVDYILQDVVHSLEDTSLHHSLVIDILQVCTILFRKASHDKEFQDFMNSTFFSALAEKITVKHYSSDVRQHLLGALSELIINIPLTQENAKWANNIFQESLDYEVTVNFTIENLINVCDKKPQLFSSQELCNSIIKKLNMYLGSSDSSLYADVLLLLDKLFEKTQAGDESDMRSLTSNVMELIQNSTDQNLISRAFKILGHTLDVIPADLEYFETLITKIINVKLVDVDDFNLDTFEFLIKQIAAHNTSTPPELFAIGMRLLTLKLFVSAKTMALIASECQLVSEIQNIESELVSYCQNNPGNIHSDKIVFDINFLGCASFTDMVTVSFDDFYAILTTDASDVICLAAARSLGLSIVRDMKKHLQAMLSCYQHFSAENNPKAKLLLVAIKQVLKEGAVKKEVEALRSIWDSLIQVISTKQGVLVHKDVSELRLAGDVLTRVTAADNDEDYQSKISQLLTTQSCEDCNEFLVYTIIVVIKQLMSRTSDVFDVGLMEKILQFLPKSNIEMKQAIISTLLTGIYNKSLSFSAILNDIILPRIYDELSPKEEFKKVIPMGPYKYVVDEGLEVRKLSYELISAIIDLDTSKIRKEDHHVDQVGLFEVLSAKGLNDSENDIIGLTVANLLQIIQNNENVITKISNQQEFIASLTKLMNRKLRSKASTQESESYEDTLRSTIRLSKVIHNILVQTNTLSSEWSNYYNELKNKHYLLFSAVEI</sequence>
<dbReference type="Gene3D" id="1.25.10.10">
    <property type="entry name" value="Leucine-rich Repeat Variant"/>
    <property type="match status" value="1"/>
</dbReference>
<dbReference type="KEGG" id="clus:A9F13_17g00638"/>
<accession>A0AA91PWG8</accession>
<evidence type="ECO:0000259" key="5">
    <source>
        <dbReference type="Pfam" id="PF08623"/>
    </source>
</evidence>
<keyword evidence="3" id="KW-0833">Ubl conjugation pathway</keyword>
<dbReference type="PROSITE" id="PS50077">
    <property type="entry name" value="HEAT_REPEAT"/>
    <property type="match status" value="1"/>
</dbReference>
<feature type="repeat" description="HEAT" evidence="4">
    <location>
        <begin position="45"/>
        <end position="82"/>
    </location>
</feature>
<dbReference type="Pfam" id="PF08623">
    <property type="entry name" value="TIP120"/>
    <property type="match status" value="1"/>
</dbReference>
<dbReference type="AlphaFoldDB" id="A0AA91PWG8"/>
<dbReference type="EMBL" id="LYUB02000017">
    <property type="protein sequence ID" value="OVF06848.1"/>
    <property type="molecule type" value="Genomic_DNA"/>
</dbReference>
<dbReference type="InterPro" id="IPR011989">
    <property type="entry name" value="ARM-like"/>
</dbReference>
<name>A0AA91PWG8_CLALS</name>
<reference evidence="6 7" key="1">
    <citation type="submission" date="2017-04" db="EMBL/GenBank/DDBJ databases">
        <title>Draft genome of the yeast Clavispora lusitaniae type strain CBS 6936.</title>
        <authorList>
            <person name="Durrens P."/>
            <person name="Klopp C."/>
            <person name="Biteau N."/>
            <person name="Fitton-Ouhabi V."/>
            <person name="Dementhon K."/>
            <person name="Accoceberry I."/>
            <person name="Sherman D.J."/>
            <person name="Noel T."/>
        </authorList>
    </citation>
    <scope>NUCLEOTIDE SEQUENCE [LARGE SCALE GENOMIC DNA]</scope>
    <source>
        <strain evidence="6 7">CBS 6936</strain>
    </source>
</reference>
<dbReference type="InterPro" id="IPR016024">
    <property type="entry name" value="ARM-type_fold"/>
</dbReference>
<gene>
    <name evidence="6" type="ORF">A9F13_17g00638</name>
</gene>
<comment type="similarity">
    <text evidence="1">Belongs to the CAND family.</text>
</comment>
<evidence type="ECO:0000256" key="2">
    <source>
        <dbReference type="ARBA" id="ARBA00022737"/>
    </source>
</evidence>
<dbReference type="InterPro" id="IPR039852">
    <property type="entry name" value="CAND1/CAND2"/>
</dbReference>
<protein>
    <submittedName>
        <fullName evidence="6">Cullin-associated NEDD8-dissociated protein</fullName>
    </submittedName>
</protein>
<evidence type="ECO:0000256" key="1">
    <source>
        <dbReference type="ARBA" id="ARBA00007657"/>
    </source>
</evidence>
<evidence type="ECO:0000256" key="4">
    <source>
        <dbReference type="PROSITE-ProRule" id="PRU00103"/>
    </source>
</evidence>
<keyword evidence="2" id="KW-0677">Repeat</keyword>
<evidence type="ECO:0000313" key="7">
    <source>
        <dbReference type="Proteomes" id="UP000195602"/>
    </source>
</evidence>
<dbReference type="InterPro" id="IPR013932">
    <property type="entry name" value="TATA-bd_TIP120"/>
</dbReference>
<dbReference type="Proteomes" id="UP000195602">
    <property type="component" value="Unassembled WGS sequence"/>
</dbReference>
<dbReference type="GO" id="GO:0010265">
    <property type="term" value="P:SCF complex assembly"/>
    <property type="evidence" value="ECO:0007669"/>
    <property type="project" value="InterPro"/>
</dbReference>
<evidence type="ECO:0000256" key="3">
    <source>
        <dbReference type="ARBA" id="ARBA00022786"/>
    </source>
</evidence>
<proteinExistence type="inferred from homology"/>
<dbReference type="PANTHER" id="PTHR12696">
    <property type="entry name" value="TIP120"/>
    <property type="match status" value="1"/>
</dbReference>